<dbReference type="PROSITE" id="PS00455">
    <property type="entry name" value="AMP_BINDING"/>
    <property type="match status" value="1"/>
</dbReference>
<dbReference type="InterPro" id="IPR000873">
    <property type="entry name" value="AMP-dep_synth/lig_dom"/>
</dbReference>
<keyword evidence="1" id="KW-0547">Nucleotide-binding</keyword>
<dbReference type="Pfam" id="PF00501">
    <property type="entry name" value="AMP-binding"/>
    <property type="match status" value="1"/>
</dbReference>
<reference evidence="4 5" key="1">
    <citation type="submission" date="2024-06" db="EMBL/GenBank/DDBJ databases">
        <title>The Natural Products Discovery Center: Release of the First 8490 Sequenced Strains for Exploring Actinobacteria Biosynthetic Diversity.</title>
        <authorList>
            <person name="Kalkreuter E."/>
            <person name="Kautsar S.A."/>
            <person name="Yang D."/>
            <person name="Bader C.D."/>
            <person name="Teijaro C.N."/>
            <person name="Fluegel L."/>
            <person name="Davis C.M."/>
            <person name="Simpson J.R."/>
            <person name="Lauterbach L."/>
            <person name="Steele A.D."/>
            <person name="Gui C."/>
            <person name="Meng S."/>
            <person name="Li G."/>
            <person name="Viehrig K."/>
            <person name="Ye F."/>
            <person name="Su P."/>
            <person name="Kiefer A.F."/>
            <person name="Nichols A."/>
            <person name="Cepeda A.J."/>
            <person name="Yan W."/>
            <person name="Fan B."/>
            <person name="Jiang Y."/>
            <person name="Adhikari A."/>
            <person name="Zheng C.-J."/>
            <person name="Schuster L."/>
            <person name="Cowan T.M."/>
            <person name="Smanski M.J."/>
            <person name="Chevrette M.G."/>
            <person name="De Carvalho L.P.S."/>
            <person name="Shen B."/>
        </authorList>
    </citation>
    <scope>NUCLEOTIDE SEQUENCE [LARGE SCALE GENOMIC DNA]</scope>
    <source>
        <strain evidence="4 5">NPDC052347</strain>
    </source>
</reference>
<dbReference type="RefSeq" id="WP_109278045.1">
    <property type="nucleotide sequence ID" value="NZ_JBFAUK010000014.1"/>
</dbReference>
<accession>A0ABV3JZU4</accession>
<evidence type="ECO:0000313" key="4">
    <source>
        <dbReference type="EMBL" id="MEV5508426.1"/>
    </source>
</evidence>
<evidence type="ECO:0000259" key="3">
    <source>
        <dbReference type="Pfam" id="PF00501"/>
    </source>
</evidence>
<dbReference type="InterPro" id="IPR042099">
    <property type="entry name" value="ANL_N_sf"/>
</dbReference>
<dbReference type="EMBL" id="JBFAUK010000014">
    <property type="protein sequence ID" value="MEV5508426.1"/>
    <property type="molecule type" value="Genomic_DNA"/>
</dbReference>
<evidence type="ECO:0000256" key="2">
    <source>
        <dbReference type="ARBA" id="ARBA00022840"/>
    </source>
</evidence>
<dbReference type="Pfam" id="PF23562">
    <property type="entry name" value="AMP-binding_C_3"/>
    <property type="match status" value="1"/>
</dbReference>
<sequence>MPQSVINDIVSAPPAHNGRISFARLDGTETLTLAELYERAGRVASGLRRMGIAPGDRIGILAANCLEWVLLDLAALRLKAETAGFEPGKFRPDAELLARYDIKLLFSDRPSEASGVVPVAEVRLLSEQHDDEPLPVVHYGPQDTTTVKFTSGSTGTPKGLAVTAGSIDSSLHAVQEIFAHRPGDDLFVFLPLSLLQQRYWIYSALRHGHDVTISTYEAAFATLGRVRPTVVMGVPAFFETAKRHIESRARRATAASCPEDAVKEAARRLFGDRIRYLWTGSAPARAAMLRFFDEAGLPIYEGYGLNETCIVTKNHPGASRAGSVGKVLAGKQVLIDEDGVISVRSDHPVNRRYAYAAPGDSERVFGADGTVRTGDLGHLDEDGFLFIRGRADDVIVLDNGKKVIVRPIEEQMKSDPAIAECVLFCPAQTDLVAVVSPAALPADTEAIAARLADTNAGAEPDERIRRVVVAREPFSIDNGLLTSQFKPKRKQILAAYEREIHDIKEGIHAA</sequence>
<keyword evidence="2" id="KW-0067">ATP-binding</keyword>
<gene>
    <name evidence="4" type="ORF">AB0L16_18435</name>
</gene>
<protein>
    <submittedName>
        <fullName evidence="4">AMP-binding protein</fullName>
    </submittedName>
</protein>
<dbReference type="PANTHER" id="PTHR43272:SF33">
    <property type="entry name" value="AMP-BINDING DOMAIN-CONTAINING PROTEIN-RELATED"/>
    <property type="match status" value="1"/>
</dbReference>
<dbReference type="InterPro" id="IPR020845">
    <property type="entry name" value="AMP-binding_CS"/>
</dbReference>
<evidence type="ECO:0000256" key="1">
    <source>
        <dbReference type="ARBA" id="ARBA00022741"/>
    </source>
</evidence>
<comment type="caution">
    <text evidence="4">The sequence shown here is derived from an EMBL/GenBank/DDBJ whole genome shotgun (WGS) entry which is preliminary data.</text>
</comment>
<feature type="domain" description="AMP-dependent synthetase/ligase" evidence="3">
    <location>
        <begin position="21"/>
        <end position="338"/>
    </location>
</feature>
<organism evidence="4 5">
    <name type="scientific">Streptomyces orinoci</name>
    <name type="common">Streptoverticillium orinoci</name>
    <dbReference type="NCBI Taxonomy" id="67339"/>
    <lineage>
        <taxon>Bacteria</taxon>
        <taxon>Bacillati</taxon>
        <taxon>Actinomycetota</taxon>
        <taxon>Actinomycetes</taxon>
        <taxon>Kitasatosporales</taxon>
        <taxon>Streptomycetaceae</taxon>
        <taxon>Streptomyces</taxon>
    </lineage>
</organism>
<dbReference type="PANTHER" id="PTHR43272">
    <property type="entry name" value="LONG-CHAIN-FATTY-ACID--COA LIGASE"/>
    <property type="match status" value="1"/>
</dbReference>
<proteinExistence type="predicted"/>
<dbReference type="SUPFAM" id="SSF56801">
    <property type="entry name" value="Acetyl-CoA synthetase-like"/>
    <property type="match status" value="1"/>
</dbReference>
<dbReference type="Proteomes" id="UP001552594">
    <property type="component" value="Unassembled WGS sequence"/>
</dbReference>
<dbReference type="Gene3D" id="3.40.50.12780">
    <property type="entry name" value="N-terminal domain of ligase-like"/>
    <property type="match status" value="1"/>
</dbReference>
<evidence type="ECO:0000313" key="5">
    <source>
        <dbReference type="Proteomes" id="UP001552594"/>
    </source>
</evidence>
<keyword evidence="5" id="KW-1185">Reference proteome</keyword>
<name>A0ABV3JZU4_STRON</name>